<protein>
    <submittedName>
        <fullName evidence="4">Uncharacterized protein LOC103522005</fullName>
    </submittedName>
</protein>
<dbReference type="InterPro" id="IPR001969">
    <property type="entry name" value="Aspartic_peptidase_AS"/>
</dbReference>
<dbReference type="STRING" id="121845.A0A1S3DP22"/>
<name>A0A1S3DP22_DIACI</name>
<keyword evidence="3" id="KW-1185">Reference proteome</keyword>
<evidence type="ECO:0000256" key="1">
    <source>
        <dbReference type="ARBA" id="ARBA00022801"/>
    </source>
</evidence>
<dbReference type="InterPro" id="IPR001995">
    <property type="entry name" value="Peptidase_A2_cat"/>
</dbReference>
<dbReference type="SUPFAM" id="SSF50630">
    <property type="entry name" value="Acid proteases"/>
    <property type="match status" value="1"/>
</dbReference>
<feature type="non-terminal residue" evidence="4">
    <location>
        <position position="281"/>
    </location>
</feature>
<evidence type="ECO:0000313" key="3">
    <source>
        <dbReference type="Proteomes" id="UP000079169"/>
    </source>
</evidence>
<proteinExistence type="predicted"/>
<reference evidence="4" key="1">
    <citation type="submission" date="2025-08" db="UniProtKB">
        <authorList>
            <consortium name="RefSeq"/>
        </authorList>
    </citation>
    <scope>IDENTIFICATION</scope>
</reference>
<dbReference type="InterPro" id="IPR021109">
    <property type="entry name" value="Peptidase_aspartic_dom_sf"/>
</dbReference>
<evidence type="ECO:0000313" key="4">
    <source>
        <dbReference type="RefSeq" id="XP_008485334.2"/>
    </source>
</evidence>
<accession>A0A1S3DP22</accession>
<dbReference type="AlphaFoldDB" id="A0A1S3DP22"/>
<dbReference type="PROSITE" id="PS50175">
    <property type="entry name" value="ASP_PROT_RETROV"/>
    <property type="match status" value="1"/>
</dbReference>
<sequence length="281" mass="31741">MSGTFGSIPVFDHNNDWLVYKEVVDMFMLANRIEESRRVPILLSAIGEKTVQVLRQLCDPESPSCKSYVELCEILRLHFAPRVSIYRKRIEFYDLKQLPGHITNACPAKLNGKSVAKKIHQVDAIGDPACSHHDDTDISNIYTLQDSDSSNVNFVSPVYLTVPVEGNSIDFLIDTGSPVTVLPRSILDNYPNLSKLRLYPTHTTFRNYNGGAIIPEGILKARVKLNNQDKILELYIVPQGQSILGRGWIKELNISIDSFFIHSLSEEDIMKEYPEVFSDTL</sequence>
<feature type="domain" description="Peptidase A2" evidence="2">
    <location>
        <begin position="169"/>
        <end position="248"/>
    </location>
</feature>
<evidence type="ECO:0000259" key="2">
    <source>
        <dbReference type="PROSITE" id="PS50175"/>
    </source>
</evidence>
<dbReference type="RefSeq" id="XP_008485334.2">
    <property type="nucleotide sequence ID" value="XM_008487112.3"/>
</dbReference>
<gene>
    <name evidence="4" type="primary">LOC103522005</name>
</gene>
<dbReference type="GO" id="GO:0006508">
    <property type="term" value="P:proteolysis"/>
    <property type="evidence" value="ECO:0007669"/>
    <property type="project" value="InterPro"/>
</dbReference>
<dbReference type="Gene3D" id="2.40.70.10">
    <property type="entry name" value="Acid Proteases"/>
    <property type="match status" value="1"/>
</dbReference>
<dbReference type="PaxDb" id="121845-A0A1S3DP22"/>
<keyword evidence="1" id="KW-0378">Hydrolase</keyword>
<organism evidence="3 4">
    <name type="scientific">Diaphorina citri</name>
    <name type="common">Asian citrus psyllid</name>
    <dbReference type="NCBI Taxonomy" id="121845"/>
    <lineage>
        <taxon>Eukaryota</taxon>
        <taxon>Metazoa</taxon>
        <taxon>Ecdysozoa</taxon>
        <taxon>Arthropoda</taxon>
        <taxon>Hexapoda</taxon>
        <taxon>Insecta</taxon>
        <taxon>Pterygota</taxon>
        <taxon>Neoptera</taxon>
        <taxon>Paraneoptera</taxon>
        <taxon>Hemiptera</taxon>
        <taxon>Sternorrhyncha</taxon>
        <taxon>Psylloidea</taxon>
        <taxon>Psyllidae</taxon>
        <taxon>Diaphorininae</taxon>
        <taxon>Diaphorina</taxon>
    </lineage>
</organism>
<dbReference type="PROSITE" id="PS00141">
    <property type="entry name" value="ASP_PROTEASE"/>
    <property type="match status" value="1"/>
</dbReference>
<dbReference type="KEGG" id="dci:103522005"/>
<dbReference type="GO" id="GO:0004190">
    <property type="term" value="F:aspartic-type endopeptidase activity"/>
    <property type="evidence" value="ECO:0007669"/>
    <property type="project" value="InterPro"/>
</dbReference>
<dbReference type="Proteomes" id="UP000079169">
    <property type="component" value="Unplaced"/>
</dbReference>
<dbReference type="GeneID" id="103522005"/>